<dbReference type="Proteomes" id="UP001244341">
    <property type="component" value="Chromosome 1b"/>
</dbReference>
<gene>
    <name evidence="3" type="ORF">OEZ85_008869</name>
</gene>
<organism evidence="3 4">
    <name type="scientific">Tetradesmus obliquus</name>
    <name type="common">Green alga</name>
    <name type="synonym">Acutodesmus obliquus</name>
    <dbReference type="NCBI Taxonomy" id="3088"/>
    <lineage>
        <taxon>Eukaryota</taxon>
        <taxon>Viridiplantae</taxon>
        <taxon>Chlorophyta</taxon>
        <taxon>core chlorophytes</taxon>
        <taxon>Chlorophyceae</taxon>
        <taxon>CS clade</taxon>
        <taxon>Sphaeropleales</taxon>
        <taxon>Scenedesmaceae</taxon>
        <taxon>Tetradesmus</taxon>
    </lineage>
</organism>
<feature type="coiled-coil region" evidence="1">
    <location>
        <begin position="3"/>
        <end position="30"/>
    </location>
</feature>
<proteinExistence type="predicted"/>
<evidence type="ECO:0000256" key="1">
    <source>
        <dbReference type="SAM" id="Coils"/>
    </source>
</evidence>
<protein>
    <recommendedName>
        <fullName evidence="5">BZIP domain-containing protein</fullName>
    </recommendedName>
</protein>
<feature type="region of interest" description="Disordered" evidence="2">
    <location>
        <begin position="201"/>
        <end position="235"/>
    </location>
</feature>
<evidence type="ECO:0000256" key="2">
    <source>
        <dbReference type="SAM" id="MobiDB-lite"/>
    </source>
</evidence>
<name>A0ABY8TPR7_TETOB</name>
<dbReference type="EMBL" id="CP126208">
    <property type="protein sequence ID" value="WIA09468.1"/>
    <property type="molecule type" value="Genomic_DNA"/>
</dbReference>
<keyword evidence="1" id="KW-0175">Coiled coil</keyword>
<evidence type="ECO:0008006" key="5">
    <source>
        <dbReference type="Google" id="ProtNLM"/>
    </source>
</evidence>
<sequence length="364" mass="39986">MSVQRLKNTIAQLERKKSKRRLAASKLQDEHDQLLLNSRAMDLLVQHQDAVTRMLHAYFQPGAEPLPSIADDTGFIQPVLYEWPLMPEFRAMRLADYNWLLGATVQQVRAKDVNLLTGQQDTPPDSHWERAFCATEASLQQLAVMQQILGHIVPTMEHLEQERQQLAACITSVKALSLHEQSAQAKAAAKLLLQQQQQEEQEKQAVQAEPHHHQQQQQQQQPQGRQAIADEPPAAPQSAVLAAAAAAAAASEAPEVSPAAASVVAADSSSAPDASSSSSSTGRFMQGMCKDMVADMDTRLLKWRTLSGARSAVSFVFRSEQLAALLLASFPYLPMTACMCDYVPAARAAALQREQQRQLLLGQL</sequence>
<evidence type="ECO:0000313" key="3">
    <source>
        <dbReference type="EMBL" id="WIA09468.1"/>
    </source>
</evidence>
<reference evidence="3 4" key="1">
    <citation type="submission" date="2023-05" db="EMBL/GenBank/DDBJ databases">
        <title>A 100% complete, gapless, phased diploid assembly of the Scenedesmus obliquus UTEX 3031 genome.</title>
        <authorList>
            <person name="Biondi T.C."/>
            <person name="Hanschen E.R."/>
            <person name="Kwon T."/>
            <person name="Eng W."/>
            <person name="Kruse C.P.S."/>
            <person name="Koehler S.I."/>
            <person name="Kunde Y."/>
            <person name="Gleasner C.D."/>
            <person name="You Mak K.T."/>
            <person name="Polle J."/>
            <person name="Hovde B.T."/>
            <person name="Starkenburg S.R."/>
        </authorList>
    </citation>
    <scope>NUCLEOTIDE SEQUENCE [LARGE SCALE GENOMIC DNA]</scope>
    <source>
        <strain evidence="3 4">DOE0152z</strain>
    </source>
</reference>
<keyword evidence="4" id="KW-1185">Reference proteome</keyword>
<evidence type="ECO:0000313" key="4">
    <source>
        <dbReference type="Proteomes" id="UP001244341"/>
    </source>
</evidence>
<accession>A0ABY8TPR7</accession>